<dbReference type="GO" id="GO:0003677">
    <property type="term" value="F:DNA binding"/>
    <property type="evidence" value="ECO:0007669"/>
    <property type="project" value="UniProtKB-UniRule"/>
</dbReference>
<dbReference type="GO" id="GO:0006355">
    <property type="term" value="P:regulation of DNA-templated transcription"/>
    <property type="evidence" value="ECO:0007669"/>
    <property type="project" value="InterPro"/>
</dbReference>
<dbReference type="Gene3D" id="1.10.10.10">
    <property type="entry name" value="Winged helix-like DNA-binding domain superfamily/Winged helix DNA-binding domain"/>
    <property type="match status" value="1"/>
</dbReference>
<dbReference type="Gene3D" id="3.40.50.10070">
    <property type="entry name" value="TolB, N-terminal domain"/>
    <property type="match status" value="1"/>
</dbReference>
<dbReference type="RefSeq" id="WP_206741674.1">
    <property type="nucleotide sequence ID" value="NZ_ARYJ01000003.1"/>
</dbReference>
<dbReference type="eggNOG" id="COG3710">
    <property type="taxonomic scope" value="Bacteria"/>
</dbReference>
<accession>A0A059FGK5</accession>
<evidence type="ECO:0000256" key="1">
    <source>
        <dbReference type="ARBA" id="ARBA00023125"/>
    </source>
</evidence>
<dbReference type="CDD" id="cd00383">
    <property type="entry name" value="trans_reg_C"/>
    <property type="match status" value="1"/>
</dbReference>
<dbReference type="InterPro" id="IPR001867">
    <property type="entry name" value="OmpR/PhoB-type_DNA-bd"/>
</dbReference>
<protein>
    <submittedName>
        <fullName evidence="4">Transcriptional regulator domain-containing protein</fullName>
    </submittedName>
</protein>
<evidence type="ECO:0000313" key="5">
    <source>
        <dbReference type="Proteomes" id="UP000024816"/>
    </source>
</evidence>
<dbReference type="Proteomes" id="UP000024816">
    <property type="component" value="Unassembled WGS sequence"/>
</dbReference>
<dbReference type="InterPro" id="IPR011990">
    <property type="entry name" value="TPR-like_helical_dom_sf"/>
</dbReference>
<dbReference type="STRING" id="1280952.HJA_05207"/>
<dbReference type="PATRIC" id="fig|1280952.3.peg.1032"/>
<evidence type="ECO:0000259" key="3">
    <source>
        <dbReference type="PROSITE" id="PS51755"/>
    </source>
</evidence>
<dbReference type="SUPFAM" id="SSF48452">
    <property type="entry name" value="TPR-like"/>
    <property type="match status" value="1"/>
</dbReference>
<keyword evidence="5" id="KW-1185">Reference proteome</keyword>
<dbReference type="InterPro" id="IPR036388">
    <property type="entry name" value="WH-like_DNA-bd_sf"/>
</dbReference>
<gene>
    <name evidence="4" type="ORF">HJA_05207</name>
</gene>
<dbReference type="InterPro" id="IPR016032">
    <property type="entry name" value="Sig_transdc_resp-reg_C-effctor"/>
</dbReference>
<dbReference type="eggNOG" id="COG5616">
    <property type="taxonomic scope" value="Bacteria"/>
</dbReference>
<feature type="domain" description="OmpR/PhoB-type" evidence="3">
    <location>
        <begin position="12"/>
        <end position="110"/>
    </location>
</feature>
<dbReference type="AlphaFoldDB" id="A0A059FGK5"/>
<feature type="DNA-binding region" description="OmpR/PhoB-type" evidence="2">
    <location>
        <begin position="12"/>
        <end position="110"/>
    </location>
</feature>
<reference evidence="4 5" key="1">
    <citation type="journal article" date="2014" name="Antonie Van Leeuwenhoek">
        <title>Hyphomonas beringensis sp. nov. and Hyphomonas chukchiensis sp. nov., isolated from surface seawater of the Bering Sea and Chukchi Sea.</title>
        <authorList>
            <person name="Li C."/>
            <person name="Lai Q."/>
            <person name="Li G."/>
            <person name="Dong C."/>
            <person name="Wang J."/>
            <person name="Liao Y."/>
            <person name="Shao Z."/>
        </authorList>
    </citation>
    <scope>NUCLEOTIDE SEQUENCE [LARGE SCALE GENOMIC DNA]</scope>
    <source>
        <strain evidence="4 5">VP2</strain>
    </source>
</reference>
<dbReference type="SUPFAM" id="SSF46894">
    <property type="entry name" value="C-terminal effector domain of the bipartite response regulators"/>
    <property type="match status" value="1"/>
</dbReference>
<dbReference type="GO" id="GO:0000160">
    <property type="term" value="P:phosphorelay signal transduction system"/>
    <property type="evidence" value="ECO:0007669"/>
    <property type="project" value="InterPro"/>
</dbReference>
<evidence type="ECO:0000256" key="2">
    <source>
        <dbReference type="PROSITE-ProRule" id="PRU01091"/>
    </source>
</evidence>
<dbReference type="Gene3D" id="1.25.40.10">
    <property type="entry name" value="Tetratricopeptide repeat domain"/>
    <property type="match status" value="1"/>
</dbReference>
<comment type="caution">
    <text evidence="4">The sequence shown here is derived from an EMBL/GenBank/DDBJ whole genome shotgun (WGS) entry which is preliminary data.</text>
</comment>
<dbReference type="Pfam" id="PF00486">
    <property type="entry name" value="Trans_reg_C"/>
    <property type="match status" value="1"/>
</dbReference>
<evidence type="ECO:0000313" key="4">
    <source>
        <dbReference type="EMBL" id="KCZ89623.1"/>
    </source>
</evidence>
<dbReference type="SMART" id="SM00862">
    <property type="entry name" value="Trans_reg_C"/>
    <property type="match status" value="1"/>
</dbReference>
<organism evidence="4 5">
    <name type="scientific">Hyphomonas jannaschiana VP2</name>
    <dbReference type="NCBI Taxonomy" id="1280952"/>
    <lineage>
        <taxon>Bacteria</taxon>
        <taxon>Pseudomonadati</taxon>
        <taxon>Pseudomonadota</taxon>
        <taxon>Alphaproteobacteria</taxon>
        <taxon>Hyphomonadales</taxon>
        <taxon>Hyphomonadaceae</taxon>
        <taxon>Hyphomonas</taxon>
    </lineage>
</organism>
<dbReference type="EMBL" id="ARYJ01000003">
    <property type="protein sequence ID" value="KCZ89623.1"/>
    <property type="molecule type" value="Genomic_DNA"/>
</dbReference>
<keyword evidence="1 2" id="KW-0238">DNA-binding</keyword>
<sequence length="536" mass="59436">MEKFRIPSNLARMIYRFEDFELDQARFELRRGGETLPTEPQVLSLLLLLAANHDRLVSKDEIIEKIWDGRAISDSALSSRIKSARKLLNDDGRAQRLIRTIHGVGFRFALAPDIQLANTPLAVVTEVMEAPPEPTPAAPVSGGKPAIAVLPFRLIGIAGEYAPLADALPHELITSLSRLRWLFVIARGSTFRFRSSEPDVRNIGEVLGVGYVLSGAVEIRGSRLQVTVELAETKNGGVLWGEQYAGEVGDVHEFREQIVSAIVSELDVHIPLNEARLARTLPATSLDAWASYHLGLNHMFRFTQKDNEIAQGLFQQALERAPDFTRAHAGMSFTRFQNAFLHYVPDTDAEIAGARAAAENAMACDPMDPFANLVMGRTHWIEKDLDGSYHWLDRAVSLNPNYAQAVYLRALSQTMSGRGAEGEQDVDLAIRLSPLDPLHYAMLSTRGLTHLLRDHHEDATLWAERAVRTPGAHVHITVIAGMARKLAGDDEAAARWIELARKRDPDISVDGFFRAFPFNDPIQRSKIESALKSLGL</sequence>
<name>A0A059FGK5_9PROT</name>
<dbReference type="PROSITE" id="PS51755">
    <property type="entry name" value="OMPR_PHOB"/>
    <property type="match status" value="1"/>
</dbReference>
<dbReference type="eggNOG" id="COG0457">
    <property type="taxonomic scope" value="Bacteria"/>
</dbReference>
<proteinExistence type="predicted"/>